<gene>
    <name evidence="1" type="ORF">SAMN04487995_2117</name>
</gene>
<dbReference type="Pfam" id="PF14907">
    <property type="entry name" value="NTP_transf_5"/>
    <property type="match status" value="1"/>
</dbReference>
<evidence type="ECO:0000313" key="1">
    <source>
        <dbReference type="EMBL" id="SEI76960.1"/>
    </source>
</evidence>
<reference evidence="1 2" key="1">
    <citation type="submission" date="2016-10" db="EMBL/GenBank/DDBJ databases">
        <authorList>
            <person name="de Groot N.N."/>
        </authorList>
    </citation>
    <scope>NUCLEOTIDE SEQUENCE [LARGE SCALE GENOMIC DNA]</scope>
    <source>
        <strain evidence="1 2">DSM 19938</strain>
    </source>
</reference>
<name>A0A1H6TL43_9BACT</name>
<dbReference type="Proteomes" id="UP000199532">
    <property type="component" value="Unassembled WGS sequence"/>
</dbReference>
<organism evidence="1 2">
    <name type="scientific">Dyadobacter koreensis</name>
    <dbReference type="NCBI Taxonomy" id="408657"/>
    <lineage>
        <taxon>Bacteria</taxon>
        <taxon>Pseudomonadati</taxon>
        <taxon>Bacteroidota</taxon>
        <taxon>Cytophagia</taxon>
        <taxon>Cytophagales</taxon>
        <taxon>Spirosomataceae</taxon>
        <taxon>Dyadobacter</taxon>
    </lineage>
</organism>
<dbReference type="GO" id="GO:0016740">
    <property type="term" value="F:transferase activity"/>
    <property type="evidence" value="ECO:0007669"/>
    <property type="project" value="UniProtKB-KW"/>
</dbReference>
<keyword evidence="2" id="KW-1185">Reference proteome</keyword>
<dbReference type="OrthoDB" id="637487at2"/>
<proteinExistence type="predicted"/>
<sequence>MPYNKLSSQLHFLTRASLGGEVEKQVYPDFKEDLDWDSIYELSQWHQTGALVYQHFDEIGQNTGNTGCFEKLKEQSLNQAVFNMVFLKKSIEIANDLAANHVNSFLMKGALWAWLLYESPGLREFGDIDFFLQKENISEGLKILARHNFEPDVYRKYLLETDKVARLYFKTDYQLPLTPIGSQMVQSLEIQWNTSYPRYHYSFDWNELTGKMMSVNVANTVLKVPAVENQLLMMVIHHGGIEQWDKLKYMADFVRILQRFGKEMDWAYIVSKTKQKGFLKILLESLGMVKILTGDNYLTYCGHGIDDRYPSPVFYNKVIFHWENTRVKPVTKSWRIFYFNIIYRDRLRDKLSILFSHIAYLLEWRLIIPKARWYRKQP</sequence>
<dbReference type="EMBL" id="FNXY01000003">
    <property type="protein sequence ID" value="SEI76960.1"/>
    <property type="molecule type" value="Genomic_DNA"/>
</dbReference>
<dbReference type="RefSeq" id="WP_090335126.1">
    <property type="nucleotide sequence ID" value="NZ_FNXY01000003.1"/>
</dbReference>
<accession>A0A1H6TL43</accession>
<evidence type="ECO:0000313" key="2">
    <source>
        <dbReference type="Proteomes" id="UP000199532"/>
    </source>
</evidence>
<dbReference type="AlphaFoldDB" id="A0A1H6TL43"/>
<dbReference type="InterPro" id="IPR039498">
    <property type="entry name" value="NTP_transf_5"/>
</dbReference>
<protein>
    <submittedName>
        <fullName evidence="1">Uncharacterized nucleotidyltransferase</fullName>
    </submittedName>
</protein>
<dbReference type="STRING" id="408657.SAMN04487995_2117"/>
<keyword evidence="1" id="KW-0808">Transferase</keyword>